<evidence type="ECO:0000313" key="4">
    <source>
        <dbReference type="Proteomes" id="UP000007014"/>
    </source>
</evidence>
<keyword evidence="4" id="KW-1185">Reference proteome</keyword>
<dbReference type="CDD" id="cd14727">
    <property type="entry name" value="ChanN-like"/>
    <property type="match status" value="1"/>
</dbReference>
<evidence type="ECO:0000259" key="2">
    <source>
        <dbReference type="Pfam" id="PF04187"/>
    </source>
</evidence>
<gene>
    <name evidence="3" type="ORF">CYME_CMD072C</name>
</gene>
<organism evidence="3 4">
    <name type="scientific">Cyanidioschyzon merolae (strain NIES-3377 / 10D)</name>
    <name type="common">Unicellular red alga</name>
    <dbReference type="NCBI Taxonomy" id="280699"/>
    <lineage>
        <taxon>Eukaryota</taxon>
        <taxon>Rhodophyta</taxon>
        <taxon>Bangiophyceae</taxon>
        <taxon>Cyanidiales</taxon>
        <taxon>Cyanidiaceae</taxon>
        <taxon>Cyanidioschyzon</taxon>
    </lineage>
</organism>
<dbReference type="SUPFAM" id="SSF159501">
    <property type="entry name" value="EreA/ChaN-like"/>
    <property type="match status" value="1"/>
</dbReference>
<dbReference type="RefSeq" id="XP_005535438.1">
    <property type="nucleotide sequence ID" value="XM_005535381.1"/>
</dbReference>
<feature type="region of interest" description="Disordered" evidence="1">
    <location>
        <begin position="504"/>
        <end position="525"/>
    </location>
</feature>
<dbReference type="HOGENOM" id="CLU_496431_0_0_1"/>
<dbReference type="Gene3D" id="3.40.50.11550">
    <property type="match status" value="1"/>
</dbReference>
<protein>
    <recommendedName>
        <fullName evidence="2">Haem-binding uptake Tiki superfamily ChaN domain-containing protein</fullName>
    </recommendedName>
</protein>
<evidence type="ECO:0000256" key="1">
    <source>
        <dbReference type="SAM" id="MobiDB-lite"/>
    </source>
</evidence>
<dbReference type="KEGG" id="cme:CYME_CMD072C"/>
<dbReference type="AlphaFoldDB" id="M1VAJ6"/>
<dbReference type="eggNOG" id="ENOG502S33F">
    <property type="taxonomic scope" value="Eukaryota"/>
</dbReference>
<dbReference type="Pfam" id="PF04187">
    <property type="entry name" value="Cofac_haem_bdg"/>
    <property type="match status" value="1"/>
</dbReference>
<sequence>MFVASESFVKTGTSRSSSACSRGFQRTTSRARRCFVFSLARGADNATPGYASRTPRLLDCQLSRRTLLQLLGCGLLAVSASPAASAPYEKSKVQAQAVLGEPQGKQSWATRLAPYSSDTIYRLATSGEHASVLAVDEEACLDALARSADLVLVGDHPRSQTDHAMEARIVAALALRVAPNQDYSQERSSLAVASDAFEQAHQSHLDDFIQGRIQEEELYERTKWDERCMWPYERYLNLLRTCRSLGVNLVALSMQNTHRKALEKQGLRYLQENHAVRRLYFPEREGICDELVQYASSPAYRLFASQVLEPFFMTMRRYGSTDPDVSFASFSEAALVQDAAMAAVLRRWMTKRKRHPRATASRCRLLACCELPHVAFGQGIRGMLEWWQKLDNEKQRAQHGTAGATVDAARPATLLGADPTDSVIPEEGPTEPMLSIQTLVLNPTVVDVGSRTVPGTERRDLFSGRRIRRLRLELPRNMMEESPLLVSPKRAFNGILDAEPKELHASAAQTSAPNGDASIGSSESPVSTAPLVIGDYLWISASKKGRIQV</sequence>
<dbReference type="Proteomes" id="UP000007014">
    <property type="component" value="Chromosome 4"/>
</dbReference>
<proteinExistence type="predicted"/>
<reference evidence="3 4" key="1">
    <citation type="journal article" date="2004" name="Nature">
        <title>Genome sequence of the ultrasmall unicellular red alga Cyanidioschyzon merolae 10D.</title>
        <authorList>
            <person name="Matsuzaki M."/>
            <person name="Misumi O."/>
            <person name="Shin-i T."/>
            <person name="Maruyama S."/>
            <person name="Takahara M."/>
            <person name="Miyagishima S."/>
            <person name="Mori T."/>
            <person name="Nishida K."/>
            <person name="Yagisawa F."/>
            <person name="Nishida K."/>
            <person name="Yoshida Y."/>
            <person name="Nishimura Y."/>
            <person name="Nakao S."/>
            <person name="Kobayashi T."/>
            <person name="Momoyama Y."/>
            <person name="Higashiyama T."/>
            <person name="Minoda A."/>
            <person name="Sano M."/>
            <person name="Nomoto H."/>
            <person name="Oishi K."/>
            <person name="Hayashi H."/>
            <person name="Ohta F."/>
            <person name="Nishizaka S."/>
            <person name="Haga S."/>
            <person name="Miura S."/>
            <person name="Morishita T."/>
            <person name="Kabeya Y."/>
            <person name="Terasawa K."/>
            <person name="Suzuki Y."/>
            <person name="Ishii Y."/>
            <person name="Asakawa S."/>
            <person name="Takano H."/>
            <person name="Ohta N."/>
            <person name="Kuroiwa H."/>
            <person name="Tanaka K."/>
            <person name="Shimizu N."/>
            <person name="Sugano S."/>
            <person name="Sato N."/>
            <person name="Nozaki H."/>
            <person name="Ogasawara N."/>
            <person name="Kohara Y."/>
            <person name="Kuroiwa T."/>
        </authorList>
    </citation>
    <scope>NUCLEOTIDE SEQUENCE [LARGE SCALE GENOMIC DNA]</scope>
    <source>
        <strain evidence="3 4">10D</strain>
    </source>
</reference>
<reference evidence="3 4" key="2">
    <citation type="journal article" date="2007" name="BMC Biol.">
        <title>A 100%-complete sequence reveals unusually simple genomic features in the hot-spring red alga Cyanidioschyzon merolae.</title>
        <authorList>
            <person name="Nozaki H."/>
            <person name="Takano H."/>
            <person name="Misumi O."/>
            <person name="Terasawa K."/>
            <person name="Matsuzaki M."/>
            <person name="Maruyama S."/>
            <person name="Nishida K."/>
            <person name="Yagisawa F."/>
            <person name="Yoshida Y."/>
            <person name="Fujiwara T."/>
            <person name="Takio S."/>
            <person name="Tamura K."/>
            <person name="Chung S.J."/>
            <person name="Nakamura S."/>
            <person name="Kuroiwa H."/>
            <person name="Tanaka K."/>
            <person name="Sato N."/>
            <person name="Kuroiwa T."/>
        </authorList>
    </citation>
    <scope>NUCLEOTIDE SEQUENCE [LARGE SCALE GENOMIC DNA]</scope>
    <source>
        <strain evidence="3 4">10D</strain>
    </source>
</reference>
<feature type="compositionally biased region" description="Polar residues" evidence="1">
    <location>
        <begin position="507"/>
        <end position="525"/>
    </location>
</feature>
<name>M1VAJ6_CYAM1</name>
<dbReference type="Gramene" id="CMD072CT">
    <property type="protein sequence ID" value="CMD072CT"/>
    <property type="gene ID" value="CMD072C"/>
</dbReference>
<dbReference type="EMBL" id="AP006486">
    <property type="protein sequence ID" value="BAM79152.1"/>
    <property type="molecule type" value="Genomic_DNA"/>
</dbReference>
<dbReference type="OrthoDB" id="206244at2759"/>
<feature type="domain" description="Haem-binding uptake Tiki superfamily ChaN" evidence="2">
    <location>
        <begin position="146"/>
        <end position="380"/>
    </location>
</feature>
<dbReference type="InterPro" id="IPR007314">
    <property type="entry name" value="Cofac_haem-bd_dom"/>
</dbReference>
<evidence type="ECO:0000313" key="3">
    <source>
        <dbReference type="EMBL" id="BAM79152.1"/>
    </source>
</evidence>
<accession>M1VAJ6</accession>
<dbReference type="GeneID" id="16992735"/>